<dbReference type="Pfam" id="PF13639">
    <property type="entry name" value="zf-RING_2"/>
    <property type="match status" value="1"/>
</dbReference>
<sequence>MAFKNFTDSVPHQAESSNQYQQQYPTASSNAGSLSEGFVTFNLSHRDQSSSGSTNSIPSYSPTPALQFALAQILVGPVVWTLFVLYIWSKILRSDVSPRHAYPPVPATSGFNAVAFSVLKSALRGVVAFGGVAAGRGDRRSGTLARGGGGRNDAGMTREELAVTKVYAFADRSECHAYVTGECEIEMGDLSQVAPVEQQQQQQENSDQQHDISGQPEMKEFMSSVTCSICLGDYEAGEILRELPCFHAFHMDCIDGWLMDVFIPADEAIFPDNAPANSAVLPSSNEIIPTTQNIPVVASVVVPGPANAITVNRRRRGHRQCPVCKRNIA</sequence>
<feature type="region of interest" description="Disordered" evidence="2">
    <location>
        <begin position="1"/>
        <end position="31"/>
    </location>
</feature>
<dbReference type="PROSITE" id="PS50089">
    <property type="entry name" value="ZF_RING_2"/>
    <property type="match status" value="1"/>
</dbReference>
<evidence type="ECO:0000313" key="5">
    <source>
        <dbReference type="EMBL" id="KAJ3140065.1"/>
    </source>
</evidence>
<protein>
    <recommendedName>
        <fullName evidence="4">RING-type domain-containing protein</fullName>
    </recommendedName>
</protein>
<comment type="caution">
    <text evidence="5">The sequence shown here is derived from an EMBL/GenBank/DDBJ whole genome shotgun (WGS) entry which is preliminary data.</text>
</comment>
<accession>A0AAD5XKB1</accession>
<reference evidence="5" key="1">
    <citation type="submission" date="2020-05" db="EMBL/GenBank/DDBJ databases">
        <title>Phylogenomic resolution of chytrid fungi.</title>
        <authorList>
            <person name="Stajich J.E."/>
            <person name="Amses K."/>
            <person name="Simmons R."/>
            <person name="Seto K."/>
            <person name="Myers J."/>
            <person name="Bonds A."/>
            <person name="Quandt C.A."/>
            <person name="Barry K."/>
            <person name="Liu P."/>
            <person name="Grigoriev I."/>
            <person name="Longcore J.E."/>
            <person name="James T.Y."/>
        </authorList>
    </citation>
    <scope>NUCLEOTIDE SEQUENCE</scope>
    <source>
        <strain evidence="5">JEL0513</strain>
    </source>
</reference>
<evidence type="ECO:0000259" key="4">
    <source>
        <dbReference type="PROSITE" id="PS50089"/>
    </source>
</evidence>
<name>A0AAD5XKB1_9FUNG</name>
<organism evidence="5 6">
    <name type="scientific">Physocladia obscura</name>
    <dbReference type="NCBI Taxonomy" id="109957"/>
    <lineage>
        <taxon>Eukaryota</taxon>
        <taxon>Fungi</taxon>
        <taxon>Fungi incertae sedis</taxon>
        <taxon>Chytridiomycota</taxon>
        <taxon>Chytridiomycota incertae sedis</taxon>
        <taxon>Chytridiomycetes</taxon>
        <taxon>Chytridiales</taxon>
        <taxon>Chytriomycetaceae</taxon>
        <taxon>Physocladia</taxon>
    </lineage>
</organism>
<dbReference type="Proteomes" id="UP001211907">
    <property type="component" value="Unassembled WGS sequence"/>
</dbReference>
<dbReference type="InterPro" id="IPR013083">
    <property type="entry name" value="Znf_RING/FYVE/PHD"/>
</dbReference>
<dbReference type="InterPro" id="IPR001841">
    <property type="entry name" value="Znf_RING"/>
</dbReference>
<feature type="domain" description="RING-type" evidence="4">
    <location>
        <begin position="227"/>
        <end position="325"/>
    </location>
</feature>
<gene>
    <name evidence="5" type="ORF">HK100_010808</name>
</gene>
<keyword evidence="3" id="KW-0812">Transmembrane</keyword>
<dbReference type="GO" id="GO:0006511">
    <property type="term" value="P:ubiquitin-dependent protein catabolic process"/>
    <property type="evidence" value="ECO:0007669"/>
    <property type="project" value="TreeGrafter"/>
</dbReference>
<dbReference type="GO" id="GO:0008270">
    <property type="term" value="F:zinc ion binding"/>
    <property type="evidence" value="ECO:0007669"/>
    <property type="project" value="UniProtKB-KW"/>
</dbReference>
<dbReference type="GO" id="GO:0061630">
    <property type="term" value="F:ubiquitin protein ligase activity"/>
    <property type="evidence" value="ECO:0007669"/>
    <property type="project" value="TreeGrafter"/>
</dbReference>
<dbReference type="InterPro" id="IPR051826">
    <property type="entry name" value="E3_ubiquitin-ligase_domain"/>
</dbReference>
<keyword evidence="6" id="KW-1185">Reference proteome</keyword>
<dbReference type="SUPFAM" id="SSF57850">
    <property type="entry name" value="RING/U-box"/>
    <property type="match status" value="1"/>
</dbReference>
<dbReference type="SMART" id="SM00184">
    <property type="entry name" value="RING"/>
    <property type="match status" value="1"/>
</dbReference>
<keyword evidence="1" id="KW-0863">Zinc-finger</keyword>
<keyword evidence="3" id="KW-1133">Transmembrane helix</keyword>
<keyword evidence="3" id="KW-0472">Membrane</keyword>
<proteinExistence type="predicted"/>
<dbReference type="EMBL" id="JADGJH010000061">
    <property type="protein sequence ID" value="KAJ3140065.1"/>
    <property type="molecule type" value="Genomic_DNA"/>
</dbReference>
<keyword evidence="1" id="KW-0479">Metal-binding</keyword>
<evidence type="ECO:0000313" key="6">
    <source>
        <dbReference type="Proteomes" id="UP001211907"/>
    </source>
</evidence>
<dbReference type="Gene3D" id="3.30.40.10">
    <property type="entry name" value="Zinc/RING finger domain, C3HC4 (zinc finger)"/>
    <property type="match status" value="1"/>
</dbReference>
<evidence type="ECO:0000256" key="3">
    <source>
        <dbReference type="SAM" id="Phobius"/>
    </source>
</evidence>
<dbReference type="PANTHER" id="PTHR22765">
    <property type="entry name" value="RING FINGER AND PROTEASE ASSOCIATED DOMAIN-CONTAINING"/>
    <property type="match status" value="1"/>
</dbReference>
<dbReference type="AlphaFoldDB" id="A0AAD5XKB1"/>
<evidence type="ECO:0000256" key="2">
    <source>
        <dbReference type="SAM" id="MobiDB-lite"/>
    </source>
</evidence>
<keyword evidence="1" id="KW-0862">Zinc</keyword>
<evidence type="ECO:0000256" key="1">
    <source>
        <dbReference type="PROSITE-ProRule" id="PRU00175"/>
    </source>
</evidence>
<dbReference type="PANTHER" id="PTHR22765:SF434">
    <property type="entry name" value="GB|AAD18119.1-RELATED"/>
    <property type="match status" value="1"/>
</dbReference>
<feature type="transmembrane region" description="Helical" evidence="3">
    <location>
        <begin position="65"/>
        <end position="88"/>
    </location>
</feature>